<protein>
    <recommendedName>
        <fullName evidence="3">DUF1294 domain-containing protein</fullName>
    </recommendedName>
</protein>
<feature type="transmembrane region" description="Helical" evidence="1">
    <location>
        <begin position="109"/>
        <end position="130"/>
    </location>
</feature>
<accession>A0AAT9FLQ6</accession>
<organism evidence="2">
    <name type="scientific">Oceaniferula spumae</name>
    <dbReference type="NCBI Taxonomy" id="2979115"/>
    <lineage>
        <taxon>Bacteria</taxon>
        <taxon>Pseudomonadati</taxon>
        <taxon>Verrucomicrobiota</taxon>
        <taxon>Verrucomicrobiia</taxon>
        <taxon>Verrucomicrobiales</taxon>
        <taxon>Verrucomicrobiaceae</taxon>
        <taxon>Oceaniferula</taxon>
    </lineage>
</organism>
<dbReference type="EMBL" id="AP026866">
    <property type="protein sequence ID" value="BDS06905.1"/>
    <property type="molecule type" value="Genomic_DNA"/>
</dbReference>
<keyword evidence="1" id="KW-1133">Transmembrane helix</keyword>
<feature type="transmembrane region" description="Helical" evidence="1">
    <location>
        <begin position="40"/>
        <end position="60"/>
    </location>
</feature>
<gene>
    <name evidence="2" type="ORF">NT6N_19450</name>
</gene>
<dbReference type="KEGG" id="osu:NT6N_19450"/>
<evidence type="ECO:0000313" key="2">
    <source>
        <dbReference type="EMBL" id="BDS06905.1"/>
    </source>
</evidence>
<evidence type="ECO:0000256" key="1">
    <source>
        <dbReference type="SAM" id="Phobius"/>
    </source>
</evidence>
<dbReference type="InterPro" id="IPR010718">
    <property type="entry name" value="DUF1294"/>
</dbReference>
<evidence type="ECO:0008006" key="3">
    <source>
        <dbReference type="Google" id="ProtNLM"/>
    </source>
</evidence>
<dbReference type="AlphaFoldDB" id="A0AAT9FLQ6"/>
<dbReference type="Pfam" id="PF06961">
    <property type="entry name" value="DUF1294"/>
    <property type="match status" value="1"/>
</dbReference>
<reference evidence="2" key="1">
    <citation type="submission" date="2024-07" db="EMBL/GenBank/DDBJ databases">
        <title>Complete genome sequence of Verrucomicrobiaceae bacterium NT6N.</title>
        <authorList>
            <person name="Huang C."/>
            <person name="Takami H."/>
            <person name="Hamasaki K."/>
        </authorList>
    </citation>
    <scope>NUCLEOTIDE SEQUENCE</scope>
    <source>
        <strain evidence="2">NT6N</strain>
    </source>
</reference>
<keyword evidence="1" id="KW-0812">Transmembrane</keyword>
<proteinExistence type="predicted"/>
<sequence length="152" mass="16992">MASNNIMIKRRLTGFQKLCLGGLLILPTLALLHISIARIGSLIAVAVVFGVALLFSWIAYRSCASDKNKAQTKQWRTTEAHLHFLELIGGWPGSFIAQRRYRHKVAKQSYQAVFWMIIVIHQAVSADYLFDGPCSSFVLDTLTGYVKSSSLF</sequence>
<keyword evidence="1" id="KW-0472">Membrane</keyword>
<name>A0AAT9FLQ6_9BACT</name>